<dbReference type="InterPro" id="IPR036388">
    <property type="entry name" value="WH-like_DNA-bd_sf"/>
</dbReference>
<comment type="caution">
    <text evidence="3">The sequence shown here is derived from an EMBL/GenBank/DDBJ whole genome shotgun (WGS) entry which is preliminary data.</text>
</comment>
<keyword evidence="4" id="KW-1185">Reference proteome</keyword>
<gene>
    <name evidence="3" type="ORF">FGD71_018825</name>
</gene>
<dbReference type="AlphaFoldDB" id="A0A505D8L7"/>
<dbReference type="Proteomes" id="UP000317378">
    <property type="component" value="Unassembled WGS sequence"/>
</dbReference>
<accession>A0A505D8L7</accession>
<dbReference type="OrthoDB" id="3730926at2"/>
<protein>
    <submittedName>
        <fullName evidence="3">Winged helix-turn-helix transcriptional regulator</fullName>
    </submittedName>
</protein>
<name>A0A505D8L7_9ACTN</name>
<evidence type="ECO:0000256" key="1">
    <source>
        <dbReference type="SAM" id="Coils"/>
    </source>
</evidence>
<dbReference type="InterPro" id="IPR011991">
    <property type="entry name" value="ArsR-like_HTH"/>
</dbReference>
<dbReference type="Gene3D" id="1.10.10.10">
    <property type="entry name" value="Winged helix-like DNA-binding domain superfamily/Winged helix DNA-binding domain"/>
    <property type="match status" value="1"/>
</dbReference>
<dbReference type="InterPro" id="IPR036390">
    <property type="entry name" value="WH_DNA-bd_sf"/>
</dbReference>
<dbReference type="InterPro" id="IPR001845">
    <property type="entry name" value="HTH_ArsR_DNA-bd_dom"/>
</dbReference>
<feature type="domain" description="HTH arsR-type" evidence="2">
    <location>
        <begin position="66"/>
        <end position="142"/>
    </location>
</feature>
<evidence type="ECO:0000313" key="4">
    <source>
        <dbReference type="Proteomes" id="UP000317378"/>
    </source>
</evidence>
<evidence type="ECO:0000259" key="2">
    <source>
        <dbReference type="SMART" id="SM00418"/>
    </source>
</evidence>
<dbReference type="SMART" id="SM00418">
    <property type="entry name" value="HTH_ARSR"/>
    <property type="match status" value="1"/>
</dbReference>
<evidence type="ECO:0000313" key="3">
    <source>
        <dbReference type="EMBL" id="TPQ20783.1"/>
    </source>
</evidence>
<dbReference type="EMBL" id="VCHX02000130">
    <property type="protein sequence ID" value="TPQ20783.1"/>
    <property type="molecule type" value="Genomic_DNA"/>
</dbReference>
<dbReference type="GO" id="GO:0003700">
    <property type="term" value="F:DNA-binding transcription factor activity"/>
    <property type="evidence" value="ECO:0007669"/>
    <property type="project" value="InterPro"/>
</dbReference>
<keyword evidence="1" id="KW-0175">Coiled coil</keyword>
<dbReference type="SUPFAM" id="SSF46785">
    <property type="entry name" value="Winged helix' DNA-binding domain"/>
    <property type="match status" value="1"/>
</dbReference>
<dbReference type="RefSeq" id="WP_119101624.1">
    <property type="nucleotide sequence ID" value="NZ_QXMJ01000130.1"/>
</dbReference>
<sequence>MTDGLEYTELSQRVDRLEERLSLLEKDSTVAARNVTAGDYDVPVAEHPHQLARAILAKSDLAVVGARLGALAHPVRLGIMLSCLEGSTRATEFAARGDMGSTGQIYHHLRQLVNAGWLSASHRGQYDVRDEALASLTVILAETVK</sequence>
<feature type="coiled-coil region" evidence="1">
    <location>
        <begin position="7"/>
        <end position="34"/>
    </location>
</feature>
<proteinExistence type="predicted"/>
<reference evidence="3 4" key="1">
    <citation type="submission" date="2019-06" db="EMBL/GenBank/DDBJ databases">
        <title>Streptomyces sporangiiformans sp. nov., a novel actinomycete isolated from soil in Mount Song.</title>
        <authorList>
            <person name="Han L."/>
        </authorList>
    </citation>
    <scope>NUCLEOTIDE SEQUENCE [LARGE SCALE GENOMIC DNA]</scope>
    <source>
        <strain evidence="3 4">NEAU-SSA 1</strain>
    </source>
</reference>
<organism evidence="3 4">
    <name type="scientific">Streptomyces sporangiiformans</name>
    <dbReference type="NCBI Taxonomy" id="2315329"/>
    <lineage>
        <taxon>Bacteria</taxon>
        <taxon>Bacillati</taxon>
        <taxon>Actinomycetota</taxon>
        <taxon>Actinomycetes</taxon>
        <taxon>Kitasatosporales</taxon>
        <taxon>Streptomycetaceae</taxon>
        <taxon>Streptomyces</taxon>
    </lineage>
</organism>
<dbReference type="CDD" id="cd00090">
    <property type="entry name" value="HTH_ARSR"/>
    <property type="match status" value="1"/>
</dbReference>